<reference evidence="2" key="1">
    <citation type="submission" date="2020-03" db="EMBL/GenBank/DDBJ databases">
        <authorList>
            <person name="Weist P."/>
        </authorList>
    </citation>
    <scope>NUCLEOTIDE SEQUENCE</scope>
</reference>
<feature type="region of interest" description="Disordered" evidence="1">
    <location>
        <begin position="1"/>
        <end position="74"/>
    </location>
</feature>
<dbReference type="AlphaFoldDB" id="A0A9N7U8R2"/>
<evidence type="ECO:0000313" key="2">
    <source>
        <dbReference type="EMBL" id="CAB1426460.1"/>
    </source>
</evidence>
<sequence>MKRTQQEIVRVRHVHNNRKMSEGWSLTQHASAEDKAKPNSSDMKTVSASPSLTNSPQHTIQDQPKKKRGHVTGT</sequence>
<protein>
    <submittedName>
        <fullName evidence="2">Uncharacterized protein</fullName>
    </submittedName>
</protein>
<comment type="caution">
    <text evidence="2">The sequence shown here is derived from an EMBL/GenBank/DDBJ whole genome shotgun (WGS) entry which is preliminary data.</text>
</comment>
<evidence type="ECO:0000256" key="1">
    <source>
        <dbReference type="SAM" id="MobiDB-lite"/>
    </source>
</evidence>
<dbReference type="EMBL" id="CADEAL010000890">
    <property type="protein sequence ID" value="CAB1426460.1"/>
    <property type="molecule type" value="Genomic_DNA"/>
</dbReference>
<name>A0A9N7U8R2_PLEPL</name>
<gene>
    <name evidence="2" type="ORF">PLEPLA_LOCUS14396</name>
</gene>
<feature type="compositionally biased region" description="Basic residues" evidence="1">
    <location>
        <begin position="65"/>
        <end position="74"/>
    </location>
</feature>
<keyword evidence="3" id="KW-1185">Reference proteome</keyword>
<organism evidence="2 3">
    <name type="scientific">Pleuronectes platessa</name>
    <name type="common">European plaice</name>
    <dbReference type="NCBI Taxonomy" id="8262"/>
    <lineage>
        <taxon>Eukaryota</taxon>
        <taxon>Metazoa</taxon>
        <taxon>Chordata</taxon>
        <taxon>Craniata</taxon>
        <taxon>Vertebrata</taxon>
        <taxon>Euteleostomi</taxon>
        <taxon>Actinopterygii</taxon>
        <taxon>Neopterygii</taxon>
        <taxon>Teleostei</taxon>
        <taxon>Neoteleostei</taxon>
        <taxon>Acanthomorphata</taxon>
        <taxon>Carangaria</taxon>
        <taxon>Pleuronectiformes</taxon>
        <taxon>Pleuronectoidei</taxon>
        <taxon>Pleuronectidae</taxon>
        <taxon>Pleuronectes</taxon>
    </lineage>
</organism>
<feature type="compositionally biased region" description="Polar residues" evidence="1">
    <location>
        <begin position="38"/>
        <end position="62"/>
    </location>
</feature>
<dbReference type="Proteomes" id="UP001153269">
    <property type="component" value="Unassembled WGS sequence"/>
</dbReference>
<evidence type="ECO:0000313" key="3">
    <source>
        <dbReference type="Proteomes" id="UP001153269"/>
    </source>
</evidence>
<proteinExistence type="predicted"/>
<accession>A0A9N7U8R2</accession>